<dbReference type="InterPro" id="IPR020846">
    <property type="entry name" value="MFS_dom"/>
</dbReference>
<feature type="transmembrane region" description="Helical" evidence="6">
    <location>
        <begin position="178"/>
        <end position="196"/>
    </location>
</feature>
<dbReference type="CDD" id="cd17317">
    <property type="entry name" value="MFS_SLC22"/>
    <property type="match status" value="1"/>
</dbReference>
<evidence type="ECO:0000256" key="4">
    <source>
        <dbReference type="ARBA" id="ARBA00023136"/>
    </source>
</evidence>
<feature type="region of interest" description="Disordered" evidence="5">
    <location>
        <begin position="316"/>
        <end position="351"/>
    </location>
</feature>
<dbReference type="OMA" id="QVPDSCH"/>
<feature type="transmembrane region" description="Helical" evidence="6">
    <location>
        <begin position="239"/>
        <end position="258"/>
    </location>
</feature>
<dbReference type="InterPro" id="IPR036259">
    <property type="entry name" value="MFS_trans_sf"/>
</dbReference>
<dbReference type="PROSITE" id="PS00216">
    <property type="entry name" value="SUGAR_TRANSPORT_1"/>
    <property type="match status" value="1"/>
</dbReference>
<feature type="transmembrane region" description="Helical" evidence="6">
    <location>
        <begin position="121"/>
        <end position="141"/>
    </location>
</feature>
<feature type="domain" description="Major facilitator superfamily (MFS) profile" evidence="7">
    <location>
        <begin position="72"/>
        <end position="556"/>
    </location>
</feature>
<dbReference type="KEGG" id="aplc:110973323"/>
<accession>A0A8B7XHL4</accession>
<proteinExistence type="predicted"/>
<organism evidence="8 9">
    <name type="scientific">Acanthaster planci</name>
    <name type="common">Crown-of-thorns starfish</name>
    <dbReference type="NCBI Taxonomy" id="133434"/>
    <lineage>
        <taxon>Eukaryota</taxon>
        <taxon>Metazoa</taxon>
        <taxon>Echinodermata</taxon>
        <taxon>Eleutherozoa</taxon>
        <taxon>Asterozoa</taxon>
        <taxon>Asteroidea</taxon>
        <taxon>Valvatacea</taxon>
        <taxon>Valvatida</taxon>
        <taxon>Acanthasteridae</taxon>
        <taxon>Acanthaster</taxon>
    </lineage>
</organism>
<dbReference type="OrthoDB" id="5296287at2759"/>
<evidence type="ECO:0000259" key="7">
    <source>
        <dbReference type="PROSITE" id="PS50850"/>
    </source>
</evidence>
<feature type="transmembrane region" description="Helical" evidence="6">
    <location>
        <begin position="531"/>
        <end position="551"/>
    </location>
</feature>
<dbReference type="GO" id="GO:0016020">
    <property type="term" value="C:membrane"/>
    <property type="evidence" value="ECO:0007669"/>
    <property type="project" value="UniProtKB-SubCell"/>
</dbReference>
<protein>
    <submittedName>
        <fullName evidence="9">Organic cation transporter protein-like isoform X1</fullName>
    </submittedName>
</protein>
<dbReference type="AlphaFoldDB" id="A0A8B7XHL4"/>
<feature type="transmembrane region" description="Helical" evidence="6">
    <location>
        <begin position="466"/>
        <end position="485"/>
    </location>
</feature>
<feature type="transmembrane region" description="Helical" evidence="6">
    <location>
        <begin position="153"/>
        <end position="172"/>
    </location>
</feature>
<dbReference type="Proteomes" id="UP000694845">
    <property type="component" value="Unplaced"/>
</dbReference>
<evidence type="ECO:0000256" key="6">
    <source>
        <dbReference type="SAM" id="Phobius"/>
    </source>
</evidence>
<feature type="transmembrane region" description="Helical" evidence="6">
    <location>
        <begin position="382"/>
        <end position="403"/>
    </location>
</feature>
<dbReference type="InterPro" id="IPR011701">
    <property type="entry name" value="MFS"/>
</dbReference>
<name>A0A8B7XHL4_ACAPL</name>
<evidence type="ECO:0000313" key="8">
    <source>
        <dbReference type="Proteomes" id="UP000694845"/>
    </source>
</evidence>
<keyword evidence="8" id="KW-1185">Reference proteome</keyword>
<dbReference type="PANTHER" id="PTHR24064">
    <property type="entry name" value="SOLUTE CARRIER FAMILY 22 MEMBER"/>
    <property type="match status" value="1"/>
</dbReference>
<evidence type="ECO:0000256" key="5">
    <source>
        <dbReference type="SAM" id="MobiDB-lite"/>
    </source>
</evidence>
<feature type="transmembrane region" description="Helical" evidence="6">
    <location>
        <begin position="21"/>
        <end position="42"/>
    </location>
</feature>
<sequence>MDVDSSLRVVGLYSRVQVANFAVFGLSLSFAAIQLTSVAITIDQSVEHYCKPPYGFTANQTTPLIDKEGRQVPDSCHMYDVLNGTLTGNITTCKNGWEYSGAEHGETNILTEFDLVCDKSLLAGTLMSLHFSGSLVGAFLTGQAADIVGRRPIAVACLGLMSVFGTAISFTSNFQLMLALRFLLGLVLPGNTTVGYNRAVEMFTPKTRIVGNMLNQYFWTFGVIMVAPIAFLLPNWRNFQLAVSLASLPLLPLHWFFTYESLRWLVQMGRLEKAEAILQSIAKSKNIKYDGNLHATKNNENIPLAAYGTAEDESAATPEKLDGKSSVPLVPRQGDGTQDEPPLENSKEERTHRKGVYTEKLATRYTILDLFKTRVLIKNTSIIFYLWFSTNIMYFGLIVYATSLTGNKYLNFFLLALVEAPVYCHDYFVAKRFGRKRPIAFFFLASAISCVLLAFLPNKTADGTDLAVLIVVVAMIGKFYVNAAYELTMLVGVEVFPTVLRNVGQGSSVTVGRIGSVIAPFITYLEDVASFLPMAIFALLSLVASVGVLFLPETKDRPLPETYEDGNKLARDVEGTP</sequence>
<dbReference type="Pfam" id="PF07690">
    <property type="entry name" value="MFS_1"/>
    <property type="match status" value="1"/>
</dbReference>
<feature type="transmembrane region" description="Helical" evidence="6">
    <location>
        <begin position="441"/>
        <end position="460"/>
    </location>
</feature>
<dbReference type="GeneID" id="110973323"/>
<evidence type="ECO:0000256" key="2">
    <source>
        <dbReference type="ARBA" id="ARBA00022692"/>
    </source>
</evidence>
<dbReference type="SUPFAM" id="SSF103473">
    <property type="entry name" value="MFS general substrate transporter"/>
    <property type="match status" value="1"/>
</dbReference>
<dbReference type="RefSeq" id="XP_022079716.1">
    <property type="nucleotide sequence ID" value="XM_022224024.1"/>
</dbReference>
<dbReference type="PROSITE" id="PS50850">
    <property type="entry name" value="MFS"/>
    <property type="match status" value="1"/>
</dbReference>
<evidence type="ECO:0000256" key="1">
    <source>
        <dbReference type="ARBA" id="ARBA00004141"/>
    </source>
</evidence>
<keyword evidence="2 6" id="KW-0812">Transmembrane</keyword>
<keyword evidence="4 6" id="KW-0472">Membrane</keyword>
<comment type="subcellular location">
    <subcellularLocation>
        <location evidence="1">Membrane</location>
        <topology evidence="1">Multi-pass membrane protein</topology>
    </subcellularLocation>
</comment>
<gene>
    <name evidence="9" type="primary">LOC110973323</name>
</gene>
<keyword evidence="3 6" id="KW-1133">Transmembrane helix</keyword>
<evidence type="ECO:0000256" key="3">
    <source>
        <dbReference type="ARBA" id="ARBA00022989"/>
    </source>
</evidence>
<reference evidence="9" key="1">
    <citation type="submission" date="2025-08" db="UniProtKB">
        <authorList>
            <consortium name="RefSeq"/>
        </authorList>
    </citation>
    <scope>IDENTIFICATION</scope>
</reference>
<dbReference type="InterPro" id="IPR005829">
    <property type="entry name" value="Sugar_transporter_CS"/>
</dbReference>
<evidence type="ECO:0000313" key="9">
    <source>
        <dbReference type="RefSeq" id="XP_022079716.1"/>
    </source>
</evidence>
<feature type="transmembrane region" description="Helical" evidence="6">
    <location>
        <begin position="217"/>
        <end position="233"/>
    </location>
</feature>
<dbReference type="Gene3D" id="1.20.1250.20">
    <property type="entry name" value="MFS general substrate transporter like domains"/>
    <property type="match status" value="1"/>
</dbReference>
<dbReference type="GO" id="GO:0022857">
    <property type="term" value="F:transmembrane transporter activity"/>
    <property type="evidence" value="ECO:0007669"/>
    <property type="project" value="InterPro"/>
</dbReference>